<keyword evidence="4" id="KW-0808">Transferase</keyword>
<sequence>MTGCKDLSHLLSDEAKIRKPSPIKTTMKYFSDPDIIFLGAGMPPGDMFPFQSVSFESVSLDDDTSSSSTVKGCIGTNKDDLELQDDIPLGRALQYGNSRGQPELVSFLKEHSTIFHNIRYDDWDLITTAGSTQAWDACLRLFCNKGDTVLLEEYTYSSSVEAATAQGLNCVAMKTDNHGIVPEELEKLLQNWNSHSQGPFPKLLYTIPNGQNPTGSTLKDERKPAIIKLASKFDLLIIEDDPYYFLQMNEFGQPQSTIPDDLSSDPKEAKTQLLGQLSKSLLEWDYEGRVIRMDSVSKTFAPGCRLGWVIGPKYLLDNLWNYHEVSMQSTCGFAQTVINGMLQRWGQIGYMKWLLKLRNSYSIKRDHSLNQCFKYLPKDICSVNLPTSGMFFMVFIDAKKHPQFESKFQSNTDLMEQYLYEKFVNRGLLLACSSWFRVDPQKKDTLAFRGSYASVSAGKMEKGIRTLGDVIREEFQV</sequence>
<dbReference type="PANTHER" id="PTHR42790">
    <property type="entry name" value="AMINOTRANSFERASE"/>
    <property type="match status" value="1"/>
</dbReference>
<feature type="domain" description="Aminotransferase class I/classII large" evidence="6">
    <location>
        <begin position="92"/>
        <end position="440"/>
    </location>
</feature>
<dbReference type="Proteomes" id="UP000422736">
    <property type="component" value="Chromosome 5"/>
</dbReference>
<dbReference type="InterPro" id="IPR015421">
    <property type="entry name" value="PyrdxlP-dep_Trfase_major"/>
</dbReference>
<name>A0ABX6EY29_KLUMA</name>
<dbReference type="GO" id="GO:0008483">
    <property type="term" value="F:transaminase activity"/>
    <property type="evidence" value="ECO:0007669"/>
    <property type="project" value="UniProtKB-KW"/>
</dbReference>
<proteinExistence type="inferred from homology"/>
<reference evidence="7 8" key="2">
    <citation type="submission" date="2019-11" db="EMBL/GenBank/DDBJ databases">
        <authorList>
            <person name="Lu H."/>
        </authorList>
    </citation>
    <scope>NUCLEOTIDE SEQUENCE [LARGE SCALE GENOMIC DNA]</scope>
    <source>
        <strain evidence="7 8">FIM1</strain>
    </source>
</reference>
<evidence type="ECO:0000256" key="4">
    <source>
        <dbReference type="ARBA" id="ARBA00022679"/>
    </source>
</evidence>
<dbReference type="EMBL" id="CP015058">
    <property type="protein sequence ID" value="QGN16531.1"/>
    <property type="molecule type" value="Genomic_DNA"/>
</dbReference>
<dbReference type="CDD" id="cd00609">
    <property type="entry name" value="AAT_like"/>
    <property type="match status" value="1"/>
</dbReference>
<evidence type="ECO:0000256" key="1">
    <source>
        <dbReference type="ARBA" id="ARBA00001933"/>
    </source>
</evidence>
<evidence type="ECO:0000256" key="5">
    <source>
        <dbReference type="ARBA" id="ARBA00022898"/>
    </source>
</evidence>
<dbReference type="InterPro" id="IPR004839">
    <property type="entry name" value="Aminotransferase_I/II_large"/>
</dbReference>
<dbReference type="Pfam" id="PF00155">
    <property type="entry name" value="Aminotran_1_2"/>
    <property type="match status" value="1"/>
</dbReference>
<comment type="similarity">
    <text evidence="2">Belongs to the class-I pyridoxal-phosphate-dependent aminotransferase family.</text>
</comment>
<organism evidence="7 8">
    <name type="scientific">Kluyveromyces marxianus</name>
    <name type="common">Yeast</name>
    <name type="synonym">Candida kefyr</name>
    <dbReference type="NCBI Taxonomy" id="4911"/>
    <lineage>
        <taxon>Eukaryota</taxon>
        <taxon>Fungi</taxon>
        <taxon>Dikarya</taxon>
        <taxon>Ascomycota</taxon>
        <taxon>Saccharomycotina</taxon>
        <taxon>Saccharomycetes</taxon>
        <taxon>Saccharomycetales</taxon>
        <taxon>Saccharomycetaceae</taxon>
        <taxon>Kluyveromyces</taxon>
    </lineage>
</organism>
<evidence type="ECO:0000313" key="7">
    <source>
        <dbReference type="EMBL" id="QGN16531.1"/>
    </source>
</evidence>
<keyword evidence="8" id="KW-1185">Reference proteome</keyword>
<gene>
    <name evidence="7" type="primary">ARO8</name>
    <name evidence="7" type="ORF">FIM1_3244</name>
</gene>
<evidence type="ECO:0000256" key="3">
    <source>
        <dbReference type="ARBA" id="ARBA00022576"/>
    </source>
</evidence>
<evidence type="ECO:0000313" key="8">
    <source>
        <dbReference type="Proteomes" id="UP000422736"/>
    </source>
</evidence>
<protein>
    <submittedName>
        <fullName evidence="7">Aromatic amino acid aminotransferase 1</fullName>
    </submittedName>
</protein>
<accession>A0ABX6EY29</accession>
<dbReference type="InterPro" id="IPR015424">
    <property type="entry name" value="PyrdxlP-dep_Trfase"/>
</dbReference>
<evidence type="ECO:0000259" key="6">
    <source>
        <dbReference type="Pfam" id="PF00155"/>
    </source>
</evidence>
<dbReference type="InterPro" id="IPR050859">
    <property type="entry name" value="Class-I_PLP-dep_aminotransf"/>
</dbReference>
<dbReference type="SUPFAM" id="SSF53383">
    <property type="entry name" value="PLP-dependent transferases"/>
    <property type="match status" value="1"/>
</dbReference>
<reference evidence="7 8" key="1">
    <citation type="submission" date="2016-03" db="EMBL/GenBank/DDBJ databases">
        <title>How can Kluyveromyces marxianus grow so fast - potential evolutionary course in Saccharomyces Complex revealed by comparative genomics.</title>
        <authorList>
            <person name="Mo W."/>
            <person name="Lu W."/>
            <person name="Yang X."/>
            <person name="Qi J."/>
            <person name="Lv H."/>
        </authorList>
    </citation>
    <scope>NUCLEOTIDE SEQUENCE [LARGE SCALE GENOMIC DNA]</scope>
    <source>
        <strain evidence="7 8">FIM1</strain>
    </source>
</reference>
<dbReference type="PANTHER" id="PTHR42790:SF21">
    <property type="entry name" value="AROMATIC_AMINOADIPATE AMINOTRANSFERASE 1"/>
    <property type="match status" value="1"/>
</dbReference>
<dbReference type="Gene3D" id="3.40.640.10">
    <property type="entry name" value="Type I PLP-dependent aspartate aminotransferase-like (Major domain)"/>
    <property type="match status" value="1"/>
</dbReference>
<keyword evidence="3 7" id="KW-0032">Aminotransferase</keyword>
<keyword evidence="5" id="KW-0663">Pyridoxal phosphate</keyword>
<comment type="cofactor">
    <cofactor evidence="1">
        <name>pyridoxal 5'-phosphate</name>
        <dbReference type="ChEBI" id="CHEBI:597326"/>
    </cofactor>
</comment>
<evidence type="ECO:0000256" key="2">
    <source>
        <dbReference type="ARBA" id="ARBA00007441"/>
    </source>
</evidence>